<dbReference type="AlphaFoldDB" id="A0A914HA83"/>
<sequence length="87" mass="9802">MRSPRPACFCCVCPRIELPQAADEANKQTTTQHTPTTWRGPPAVSVPSSSPAVEQKHRGMDALFCCVQLGDPSSTWWWLKTFRERDI</sequence>
<accession>A0A914HA83</accession>
<dbReference type="Proteomes" id="UP000887572">
    <property type="component" value="Unplaced"/>
</dbReference>
<evidence type="ECO:0000313" key="3">
    <source>
        <dbReference type="WBParaSite" id="Gr19_v10_g15216.t1"/>
    </source>
</evidence>
<organism evidence="2 3">
    <name type="scientific">Globodera rostochiensis</name>
    <name type="common">Golden nematode worm</name>
    <name type="synonym">Heterodera rostochiensis</name>
    <dbReference type="NCBI Taxonomy" id="31243"/>
    <lineage>
        <taxon>Eukaryota</taxon>
        <taxon>Metazoa</taxon>
        <taxon>Ecdysozoa</taxon>
        <taxon>Nematoda</taxon>
        <taxon>Chromadorea</taxon>
        <taxon>Rhabditida</taxon>
        <taxon>Tylenchina</taxon>
        <taxon>Tylenchomorpha</taxon>
        <taxon>Tylenchoidea</taxon>
        <taxon>Heteroderidae</taxon>
        <taxon>Heteroderinae</taxon>
        <taxon>Globodera</taxon>
    </lineage>
</organism>
<evidence type="ECO:0000313" key="2">
    <source>
        <dbReference type="Proteomes" id="UP000887572"/>
    </source>
</evidence>
<feature type="compositionally biased region" description="Low complexity" evidence="1">
    <location>
        <begin position="28"/>
        <end position="52"/>
    </location>
</feature>
<keyword evidence="2" id="KW-1185">Reference proteome</keyword>
<proteinExistence type="predicted"/>
<evidence type="ECO:0000256" key="1">
    <source>
        <dbReference type="SAM" id="MobiDB-lite"/>
    </source>
</evidence>
<dbReference type="WBParaSite" id="Gr19_v10_g15216.t1">
    <property type="protein sequence ID" value="Gr19_v10_g15216.t1"/>
    <property type="gene ID" value="Gr19_v10_g15216"/>
</dbReference>
<feature type="region of interest" description="Disordered" evidence="1">
    <location>
        <begin position="24"/>
        <end position="52"/>
    </location>
</feature>
<reference evidence="3" key="1">
    <citation type="submission" date="2022-11" db="UniProtKB">
        <authorList>
            <consortium name="WormBaseParasite"/>
        </authorList>
    </citation>
    <scope>IDENTIFICATION</scope>
</reference>
<protein>
    <submittedName>
        <fullName evidence="3">Secreted protein</fullName>
    </submittedName>
</protein>
<name>A0A914HA83_GLORO</name>